<dbReference type="InterPro" id="IPR004583">
    <property type="entry name" value="DNA_repair_Rad4"/>
</dbReference>
<evidence type="ECO:0000313" key="4">
    <source>
        <dbReference type="EMBL" id="CAD8823285.1"/>
    </source>
</evidence>
<protein>
    <recommendedName>
        <fullName evidence="6">Rad4 beta-hairpin domain-containing protein</fullName>
    </recommendedName>
</protein>
<dbReference type="InterPro" id="IPR036985">
    <property type="entry name" value="Transglutaminase-like_sf"/>
</dbReference>
<dbReference type="Pfam" id="PF10405">
    <property type="entry name" value="BHD_3"/>
    <property type="match status" value="1"/>
</dbReference>
<proteinExistence type="predicted"/>
<sequence length="716" mass="82774">MYYDWLEIEDCFSWKTIIGYFCGETKIVFRLSRGSGSLGEDESLVGFEEMPRFLKEKKRKIRKEFNEEDKLEVDLRNELERTPEKKLKSDNEDAENGSGNIADDDDILNMEYDDLDEIVWEDDECVNDISDDIEVSSKIKPNLFEQNDDLLDTIEIQIPVQKSQLPKAPITNRIQKSKHQLMLQHAALSMHELHIKTYFILTLLRYNHTSNNSLIHARILSLLPNSFLIQFYRNKSSFSLQQIFQILKDSLSFTKTVHNGFHSTMSSVTNIPCSSTTRCHRFLDRLSHNEDDGLCVLLVSGFRMLGYVSRIVVGMNGLGWKSEDMRVTESWNSMRMKRPECGVEVWSENDQKWESFLEFSGLIPMNFCSHIFACESNGCIYDVTRRYTTEWDRSVKKFRVVRGNASVESIIRDLRMNYHEVFGCIDCNNDTQSNDCNNRTVYETRDELLTRRTREKCERNEFRFLDSKETLPGTESAFRKCNSYILRSHIKSTQKLHPNAVPIALFKSQPVYLRADVSNLRSRMNWRRFFLRDVCESVEVERGKEGAKDVYAEWDTEAYDVGDVIDGIVPRNEYGNIEVWSTLHVPRNGVYIEDEFAVNAAKRIQVDAAPAVIGFEMNSGFGKGGGAQGKGAMRSVVKGAVVCKCKEGEVRQVCDVLRKEYEKKQEEERKEEMKSLWKSLFKAAAARLHVMTKYGGAIDDQAPSQTYEQIQRTEKK</sequence>
<evidence type="ECO:0000313" key="5">
    <source>
        <dbReference type="EMBL" id="CAD8823286.1"/>
    </source>
</evidence>
<feature type="compositionally biased region" description="Basic and acidic residues" evidence="1">
    <location>
        <begin position="82"/>
        <end position="91"/>
    </location>
</feature>
<dbReference type="InterPro" id="IPR042488">
    <property type="entry name" value="Rad4_BHD3_sf"/>
</dbReference>
<dbReference type="PANTHER" id="PTHR12135">
    <property type="entry name" value="DNA REPAIR PROTEIN XP-C / RAD4"/>
    <property type="match status" value="1"/>
</dbReference>
<dbReference type="SMART" id="SM01032">
    <property type="entry name" value="BHD_3"/>
    <property type="match status" value="1"/>
</dbReference>
<evidence type="ECO:0000256" key="1">
    <source>
        <dbReference type="SAM" id="MobiDB-lite"/>
    </source>
</evidence>
<name>A0A6T6N2V0_9RHOD</name>
<dbReference type="Gene3D" id="3.90.260.10">
    <property type="entry name" value="Transglutaminase-like"/>
    <property type="match status" value="1"/>
</dbReference>
<accession>A0A6T6N2V0</accession>
<dbReference type="GO" id="GO:0003684">
    <property type="term" value="F:damaged DNA binding"/>
    <property type="evidence" value="ECO:0007669"/>
    <property type="project" value="InterPro"/>
</dbReference>
<dbReference type="Pfam" id="PF10403">
    <property type="entry name" value="BHD_1"/>
    <property type="match status" value="1"/>
</dbReference>
<evidence type="ECO:0000259" key="3">
    <source>
        <dbReference type="SMART" id="SM01032"/>
    </source>
</evidence>
<reference evidence="4" key="1">
    <citation type="submission" date="2021-01" db="EMBL/GenBank/DDBJ databases">
        <authorList>
            <person name="Corre E."/>
            <person name="Pelletier E."/>
            <person name="Niang G."/>
            <person name="Scheremetjew M."/>
            <person name="Finn R."/>
            <person name="Kale V."/>
            <person name="Holt S."/>
            <person name="Cochrane G."/>
            <person name="Meng A."/>
            <person name="Brown T."/>
            <person name="Cohen L."/>
        </authorList>
    </citation>
    <scope>NUCLEOTIDE SEQUENCE</scope>
    <source>
        <strain evidence="4">CCMP3278</strain>
    </source>
</reference>
<dbReference type="InterPro" id="IPR018328">
    <property type="entry name" value="Rad4_beta-hairpin_dom3"/>
</dbReference>
<feature type="region of interest" description="Disordered" evidence="1">
    <location>
        <begin position="82"/>
        <end position="103"/>
    </location>
</feature>
<dbReference type="GO" id="GO:0006289">
    <property type="term" value="P:nucleotide-excision repair"/>
    <property type="evidence" value="ECO:0007669"/>
    <property type="project" value="InterPro"/>
</dbReference>
<dbReference type="GO" id="GO:0071942">
    <property type="term" value="C:XPC complex"/>
    <property type="evidence" value="ECO:0007669"/>
    <property type="project" value="TreeGrafter"/>
</dbReference>
<gene>
    <name evidence="4" type="ORF">TOLI1172_LOCUS7681</name>
    <name evidence="5" type="ORF">TOLI1172_LOCUS7682</name>
</gene>
<organism evidence="4">
    <name type="scientific">Timspurckia oligopyrenoides</name>
    <dbReference type="NCBI Taxonomy" id="708627"/>
    <lineage>
        <taxon>Eukaryota</taxon>
        <taxon>Rhodophyta</taxon>
        <taxon>Bangiophyceae</taxon>
        <taxon>Porphyridiales</taxon>
        <taxon>Porphyridiaceae</taxon>
        <taxon>Timspurckia</taxon>
    </lineage>
</organism>
<evidence type="ECO:0008006" key="6">
    <source>
        <dbReference type="Google" id="ProtNLM"/>
    </source>
</evidence>
<evidence type="ECO:0000259" key="2">
    <source>
        <dbReference type="SMART" id="SM01030"/>
    </source>
</evidence>
<dbReference type="GO" id="GO:0005737">
    <property type="term" value="C:cytoplasm"/>
    <property type="evidence" value="ECO:0007669"/>
    <property type="project" value="TreeGrafter"/>
</dbReference>
<dbReference type="Gene3D" id="3.30.70.2460">
    <property type="entry name" value="Rad4, beta-hairpin domain BHD3"/>
    <property type="match status" value="1"/>
</dbReference>
<feature type="domain" description="Rad4 beta-hairpin" evidence="3">
    <location>
        <begin position="569"/>
        <end position="654"/>
    </location>
</feature>
<dbReference type="InterPro" id="IPR038765">
    <property type="entry name" value="Papain-like_cys_pep_sf"/>
</dbReference>
<dbReference type="EMBL" id="HBFP01010680">
    <property type="protein sequence ID" value="CAD8823286.1"/>
    <property type="molecule type" value="Transcribed_RNA"/>
</dbReference>
<dbReference type="PANTHER" id="PTHR12135:SF0">
    <property type="entry name" value="DNA REPAIR PROTEIN COMPLEMENTING XP-C CELLS"/>
    <property type="match status" value="1"/>
</dbReference>
<dbReference type="EMBL" id="HBFP01010679">
    <property type="protein sequence ID" value="CAD8823285.1"/>
    <property type="molecule type" value="Transcribed_RNA"/>
</dbReference>
<dbReference type="InterPro" id="IPR018326">
    <property type="entry name" value="Rad4_beta-hairpin_dom1"/>
</dbReference>
<feature type="domain" description="Rad4 beta-hairpin" evidence="2">
    <location>
        <begin position="467"/>
        <end position="518"/>
    </location>
</feature>
<dbReference type="GO" id="GO:0003697">
    <property type="term" value="F:single-stranded DNA binding"/>
    <property type="evidence" value="ECO:0007669"/>
    <property type="project" value="TreeGrafter"/>
</dbReference>
<dbReference type="AlphaFoldDB" id="A0A6T6N2V0"/>
<dbReference type="SMART" id="SM01030">
    <property type="entry name" value="BHD_1"/>
    <property type="match status" value="1"/>
</dbReference>
<dbReference type="GO" id="GO:0006298">
    <property type="term" value="P:mismatch repair"/>
    <property type="evidence" value="ECO:0007669"/>
    <property type="project" value="TreeGrafter"/>
</dbReference>
<dbReference type="GO" id="GO:0000111">
    <property type="term" value="C:nucleotide-excision repair factor 2 complex"/>
    <property type="evidence" value="ECO:0007669"/>
    <property type="project" value="TreeGrafter"/>
</dbReference>
<dbReference type="SUPFAM" id="SSF54001">
    <property type="entry name" value="Cysteine proteinases"/>
    <property type="match status" value="1"/>
</dbReference>